<name>A0A6G9ID28_9GAMM</name>
<dbReference type="EMBL" id="CP050253">
    <property type="protein sequence ID" value="QIQ22135.1"/>
    <property type="molecule type" value="Genomic_DNA"/>
</dbReference>
<dbReference type="Proteomes" id="UP000501168">
    <property type="component" value="Chromosome"/>
</dbReference>
<sequence>MIEIAGRKFLLPDTHNDYPFPQYIIEHKERIEELIQVNNKILKLMGKPFSAEMEVEANKAKLLKHQLSVFIDKTAIIGFPFDSRDAELYAIDRKVNIALKFSI</sequence>
<protein>
    <submittedName>
        <fullName evidence="1">Uncharacterized protein</fullName>
    </submittedName>
</protein>
<reference evidence="1 2" key="1">
    <citation type="submission" date="2020-03" db="EMBL/GenBank/DDBJ databases">
        <title>Complete genome sequence of Orbus sp. IPMB12 (BCRC 80908).</title>
        <authorList>
            <person name="Lo W.-S."/>
            <person name="Chang T.-H."/>
            <person name="Kuo C.-H."/>
        </authorList>
    </citation>
    <scope>NUCLEOTIDE SEQUENCE [LARGE SCALE GENOMIC DNA]</scope>
    <source>
        <strain evidence="1 2">IPMB12</strain>
    </source>
</reference>
<dbReference type="RefSeq" id="WP_166917432.1">
    <property type="nucleotide sequence ID" value="NZ_CP050253.1"/>
</dbReference>
<accession>A0A6G9ID28</accession>
<proteinExistence type="predicted"/>
<evidence type="ECO:0000313" key="1">
    <source>
        <dbReference type="EMBL" id="QIQ22135.1"/>
    </source>
</evidence>
<keyword evidence="2" id="KW-1185">Reference proteome</keyword>
<organism evidence="1 2">
    <name type="scientific">Zophobihabitans entericus</name>
    <dbReference type="NCBI Taxonomy" id="1635327"/>
    <lineage>
        <taxon>Bacteria</taxon>
        <taxon>Pseudomonadati</taxon>
        <taxon>Pseudomonadota</taxon>
        <taxon>Gammaproteobacteria</taxon>
        <taxon>Orbales</taxon>
        <taxon>Orbaceae</taxon>
        <taxon>Zophobihabitans</taxon>
    </lineage>
</organism>
<evidence type="ECO:0000313" key="2">
    <source>
        <dbReference type="Proteomes" id="UP000501168"/>
    </source>
</evidence>
<gene>
    <name evidence="1" type="ORF">IPMB12_10840</name>
</gene>
<dbReference type="KEGG" id="orb:IPMB12_10840"/>
<dbReference type="AlphaFoldDB" id="A0A6G9ID28"/>
<dbReference type="InParanoid" id="A0A6G9ID28"/>